<evidence type="ECO:0008006" key="2">
    <source>
        <dbReference type="Google" id="ProtNLM"/>
    </source>
</evidence>
<dbReference type="EMBL" id="UINC01211325">
    <property type="protein sequence ID" value="SVE35177.1"/>
    <property type="molecule type" value="Genomic_DNA"/>
</dbReference>
<name>A0A383CS35_9ZZZZ</name>
<organism evidence="1">
    <name type="scientific">marine metagenome</name>
    <dbReference type="NCBI Taxonomy" id="408172"/>
    <lineage>
        <taxon>unclassified sequences</taxon>
        <taxon>metagenomes</taxon>
        <taxon>ecological metagenomes</taxon>
    </lineage>
</organism>
<feature type="non-terminal residue" evidence="1">
    <location>
        <position position="1"/>
    </location>
</feature>
<reference evidence="1" key="1">
    <citation type="submission" date="2018-05" db="EMBL/GenBank/DDBJ databases">
        <authorList>
            <person name="Lanie J.A."/>
            <person name="Ng W.-L."/>
            <person name="Kazmierczak K.M."/>
            <person name="Andrzejewski T.M."/>
            <person name="Davidsen T.M."/>
            <person name="Wayne K.J."/>
            <person name="Tettelin H."/>
            <person name="Glass J.I."/>
            <person name="Rusch D."/>
            <person name="Podicherti R."/>
            <person name="Tsui H.-C.T."/>
            <person name="Winkler M.E."/>
        </authorList>
    </citation>
    <scope>NUCLEOTIDE SEQUENCE</scope>
</reference>
<dbReference type="InterPro" id="IPR034660">
    <property type="entry name" value="DinB/YfiT-like"/>
</dbReference>
<dbReference type="Gene3D" id="1.20.120.450">
    <property type="entry name" value="dinb family like domain"/>
    <property type="match status" value="1"/>
</dbReference>
<protein>
    <recommendedName>
        <fullName evidence="2">DinB-like domain-containing protein</fullName>
    </recommendedName>
</protein>
<dbReference type="AlphaFoldDB" id="A0A383CS35"/>
<accession>A0A383CS35</accession>
<gene>
    <name evidence="1" type="ORF">METZ01_LOCUS488031</name>
</gene>
<evidence type="ECO:0000313" key="1">
    <source>
        <dbReference type="EMBL" id="SVE35177.1"/>
    </source>
</evidence>
<dbReference type="SUPFAM" id="SSF109854">
    <property type="entry name" value="DinB/YfiT-like putative metalloenzymes"/>
    <property type="match status" value="1"/>
</dbReference>
<proteinExistence type="predicted"/>
<sequence length="107" mass="12043">WLQQELNEKWSLPKVDQGTSMSPEEAYALVFPEGAELAKYITDVRDAIVPRIKGMSMSYLLEEMYIRPNGDLAKYEIIGQVIINHGNQHYGQINMAMTMLGKPGLGV</sequence>